<feature type="domain" description="Tyrosine-protein phosphatase" evidence="3">
    <location>
        <begin position="2238"/>
        <end position="2510"/>
    </location>
</feature>
<dbReference type="PROSITE" id="PS00383">
    <property type="entry name" value="TYR_PHOSPHATASE_1"/>
    <property type="match status" value="1"/>
</dbReference>
<gene>
    <name evidence="7" type="primary">PTPN23_0</name>
    <name evidence="7" type="ORF">AVEN_136944_1</name>
</gene>
<dbReference type="InterPro" id="IPR000387">
    <property type="entry name" value="Tyr_Pase_dom"/>
</dbReference>
<dbReference type="PANTHER" id="PTHR23030:SF30">
    <property type="entry name" value="TYROSINE-PROTEIN PHOSPHATASE NON-RECEPTOR TYPE 23"/>
    <property type="match status" value="1"/>
</dbReference>
<feature type="compositionally biased region" description="Low complexity" evidence="2">
    <location>
        <begin position="1815"/>
        <end position="1825"/>
    </location>
</feature>
<feature type="compositionally biased region" description="Polar residues" evidence="2">
    <location>
        <begin position="1582"/>
        <end position="1601"/>
    </location>
</feature>
<dbReference type="Proteomes" id="UP000499080">
    <property type="component" value="Unassembled WGS sequence"/>
</dbReference>
<dbReference type="InterPro" id="IPR036397">
    <property type="entry name" value="RNaseH_sf"/>
</dbReference>
<dbReference type="GO" id="GO:0003676">
    <property type="term" value="F:nucleic acid binding"/>
    <property type="evidence" value="ECO:0007669"/>
    <property type="project" value="InterPro"/>
</dbReference>
<feature type="compositionally biased region" description="Polar residues" evidence="2">
    <location>
        <begin position="1984"/>
        <end position="2013"/>
    </location>
</feature>
<dbReference type="GO" id="GO:0005768">
    <property type="term" value="C:endosome"/>
    <property type="evidence" value="ECO:0007669"/>
    <property type="project" value="TreeGrafter"/>
</dbReference>
<dbReference type="InterPro" id="IPR003595">
    <property type="entry name" value="Tyr_Pase_cat"/>
</dbReference>
<feature type="region of interest" description="Disordered" evidence="2">
    <location>
        <begin position="2044"/>
        <end position="2109"/>
    </location>
</feature>
<evidence type="ECO:0000259" key="5">
    <source>
        <dbReference type="PROSITE" id="PS50878"/>
    </source>
</evidence>
<evidence type="ECO:0000313" key="8">
    <source>
        <dbReference type="Proteomes" id="UP000499080"/>
    </source>
</evidence>
<dbReference type="Gene3D" id="3.30.420.10">
    <property type="entry name" value="Ribonuclease H-like superfamily/Ribonuclease H"/>
    <property type="match status" value="1"/>
</dbReference>
<evidence type="ECO:0000256" key="2">
    <source>
        <dbReference type="SAM" id="MobiDB-lite"/>
    </source>
</evidence>
<dbReference type="InterPro" id="IPR016130">
    <property type="entry name" value="Tyr_Pase_AS"/>
</dbReference>
<dbReference type="InterPro" id="IPR043502">
    <property type="entry name" value="DNA/RNA_pol_sf"/>
</dbReference>
<accession>A0A4Y2BIB2</accession>
<dbReference type="InterPro" id="IPR005135">
    <property type="entry name" value="Endo/exonuclease/phosphatase"/>
</dbReference>
<dbReference type="GO" id="GO:0071897">
    <property type="term" value="P:DNA biosynthetic process"/>
    <property type="evidence" value="ECO:0007669"/>
    <property type="project" value="UniProtKB-ARBA"/>
</dbReference>
<feature type="region of interest" description="Disordered" evidence="2">
    <location>
        <begin position="2126"/>
        <end position="2153"/>
    </location>
</feature>
<feature type="domain" description="Tyrosine specific protein phosphatases" evidence="4">
    <location>
        <begin position="2426"/>
        <end position="2501"/>
    </location>
</feature>
<comment type="caution">
    <text evidence="7">The sequence shown here is derived from an EMBL/GenBank/DDBJ whole genome shotgun (WGS) entry which is preliminary data.</text>
</comment>
<keyword evidence="1" id="KW-0175">Coiled coil</keyword>
<dbReference type="Pfam" id="PF00102">
    <property type="entry name" value="Y_phosphatase"/>
    <property type="match status" value="2"/>
</dbReference>
<feature type="compositionally biased region" description="Polar residues" evidence="2">
    <location>
        <begin position="2598"/>
        <end position="2612"/>
    </location>
</feature>
<dbReference type="InterPro" id="IPR025304">
    <property type="entry name" value="ALIX_V_dom"/>
</dbReference>
<keyword evidence="8" id="KW-1185">Reference proteome</keyword>
<dbReference type="GO" id="GO:0004523">
    <property type="term" value="F:RNA-DNA hybrid ribonuclease activity"/>
    <property type="evidence" value="ECO:0007669"/>
    <property type="project" value="InterPro"/>
</dbReference>
<dbReference type="GO" id="GO:0032456">
    <property type="term" value="P:endocytic recycling"/>
    <property type="evidence" value="ECO:0007669"/>
    <property type="project" value="TreeGrafter"/>
</dbReference>
<dbReference type="InterPro" id="IPR000477">
    <property type="entry name" value="RT_dom"/>
</dbReference>
<evidence type="ECO:0000259" key="3">
    <source>
        <dbReference type="PROSITE" id="PS50055"/>
    </source>
</evidence>
<dbReference type="GO" id="GO:0048666">
    <property type="term" value="P:neuron development"/>
    <property type="evidence" value="ECO:0007669"/>
    <property type="project" value="UniProtKB-ARBA"/>
</dbReference>
<feature type="compositionally biased region" description="Polar residues" evidence="2">
    <location>
        <begin position="2056"/>
        <end position="2099"/>
    </location>
</feature>
<dbReference type="PANTHER" id="PTHR23030">
    <property type="entry name" value="PCD6 INTERACTING PROTEIN-RELATED"/>
    <property type="match status" value="1"/>
</dbReference>
<dbReference type="Gene3D" id="1.20.120.560">
    <property type="entry name" value="alix/aip1 in complex with the ypdl late domain"/>
    <property type="match status" value="1"/>
</dbReference>
<dbReference type="GO" id="GO:0045022">
    <property type="term" value="P:early endosome to late endosome transport"/>
    <property type="evidence" value="ECO:0007669"/>
    <property type="project" value="TreeGrafter"/>
</dbReference>
<dbReference type="EMBL" id="BGPR01000079">
    <property type="protein sequence ID" value="GBL91457.1"/>
    <property type="molecule type" value="Genomic_DNA"/>
</dbReference>
<dbReference type="Pfam" id="PF13949">
    <property type="entry name" value="ALIX_LYPXL_bnd"/>
    <property type="match status" value="1"/>
</dbReference>
<dbReference type="SMART" id="SM00404">
    <property type="entry name" value="PTPc_motif"/>
    <property type="match status" value="1"/>
</dbReference>
<keyword evidence="7" id="KW-0675">Receptor</keyword>
<feature type="region of interest" description="Disordered" evidence="2">
    <location>
        <begin position="1462"/>
        <end position="1483"/>
    </location>
</feature>
<evidence type="ECO:0000256" key="1">
    <source>
        <dbReference type="SAM" id="Coils"/>
    </source>
</evidence>
<feature type="region of interest" description="Disordered" evidence="2">
    <location>
        <begin position="1674"/>
        <end position="1694"/>
    </location>
</feature>
<feature type="domain" description="Reverse transcriptase" evidence="5">
    <location>
        <begin position="423"/>
        <end position="694"/>
    </location>
</feature>
<dbReference type="PROSITE" id="PS50878">
    <property type="entry name" value="RT_POL"/>
    <property type="match status" value="1"/>
</dbReference>
<proteinExistence type="predicted"/>
<feature type="coiled-coil region" evidence="1">
    <location>
        <begin position="1216"/>
        <end position="1243"/>
    </location>
</feature>
<feature type="compositionally biased region" description="Low complexity" evidence="2">
    <location>
        <begin position="2671"/>
        <end position="2690"/>
    </location>
</feature>
<dbReference type="InterPro" id="IPR012337">
    <property type="entry name" value="RNaseH-like_sf"/>
</dbReference>
<dbReference type="InterPro" id="IPR000242">
    <property type="entry name" value="PTP_cat"/>
</dbReference>
<organism evidence="7 8">
    <name type="scientific">Araneus ventricosus</name>
    <name type="common">Orbweaver spider</name>
    <name type="synonym">Epeira ventricosa</name>
    <dbReference type="NCBI Taxonomy" id="182803"/>
    <lineage>
        <taxon>Eukaryota</taxon>
        <taxon>Metazoa</taxon>
        <taxon>Ecdysozoa</taxon>
        <taxon>Arthropoda</taxon>
        <taxon>Chelicerata</taxon>
        <taxon>Arachnida</taxon>
        <taxon>Araneae</taxon>
        <taxon>Araneomorphae</taxon>
        <taxon>Entelegynae</taxon>
        <taxon>Araneoidea</taxon>
        <taxon>Araneidae</taxon>
        <taxon>Araneus</taxon>
    </lineage>
</organism>
<dbReference type="InterPro" id="IPR036691">
    <property type="entry name" value="Endo/exonu/phosph_ase_sf"/>
</dbReference>
<dbReference type="CDD" id="cd09276">
    <property type="entry name" value="Rnase_HI_RT_non_LTR"/>
    <property type="match status" value="1"/>
</dbReference>
<dbReference type="GO" id="GO:0043328">
    <property type="term" value="P:protein transport to vacuole involved in ubiquitin-dependent protein catabolic process via the multivesicular body sorting pathway"/>
    <property type="evidence" value="ECO:0007669"/>
    <property type="project" value="TreeGrafter"/>
</dbReference>
<dbReference type="SUPFAM" id="SSF56219">
    <property type="entry name" value="DNase I-like"/>
    <property type="match status" value="1"/>
</dbReference>
<evidence type="ECO:0000259" key="6">
    <source>
        <dbReference type="PROSITE" id="PS50879"/>
    </source>
</evidence>
<feature type="region of interest" description="Disordered" evidence="2">
    <location>
        <begin position="2566"/>
        <end position="2697"/>
    </location>
</feature>
<feature type="region of interest" description="Disordered" evidence="2">
    <location>
        <begin position="1582"/>
        <end position="1647"/>
    </location>
</feature>
<dbReference type="Pfam" id="PF00078">
    <property type="entry name" value="RVT_1"/>
    <property type="match status" value="1"/>
</dbReference>
<feature type="compositionally biased region" description="Polar residues" evidence="2">
    <location>
        <begin position="1611"/>
        <end position="1639"/>
    </location>
</feature>
<feature type="domain" description="RNase H type-1" evidence="6">
    <location>
        <begin position="904"/>
        <end position="1032"/>
    </location>
</feature>
<dbReference type="SUPFAM" id="SSF53098">
    <property type="entry name" value="Ribonuclease H-like"/>
    <property type="match status" value="1"/>
</dbReference>
<dbReference type="Gene3D" id="3.60.10.10">
    <property type="entry name" value="Endonuclease/exonuclease/phosphatase"/>
    <property type="match status" value="1"/>
</dbReference>
<dbReference type="PROSITE" id="PS50055">
    <property type="entry name" value="TYR_PHOSPHATASE_PTP"/>
    <property type="match status" value="1"/>
</dbReference>
<dbReference type="SUPFAM" id="SSF56672">
    <property type="entry name" value="DNA/RNA polymerases"/>
    <property type="match status" value="1"/>
</dbReference>
<dbReference type="GO" id="GO:0004725">
    <property type="term" value="F:protein tyrosine phosphatase activity"/>
    <property type="evidence" value="ECO:0007669"/>
    <property type="project" value="InterPro"/>
</dbReference>
<dbReference type="InterPro" id="IPR029021">
    <property type="entry name" value="Prot-tyrosine_phosphatase-like"/>
</dbReference>
<dbReference type="SUPFAM" id="SSF52799">
    <property type="entry name" value="(Phosphotyrosine protein) phosphatases II"/>
    <property type="match status" value="2"/>
</dbReference>
<feature type="region of interest" description="Disordered" evidence="2">
    <location>
        <begin position="1982"/>
        <end position="2013"/>
    </location>
</feature>
<feature type="compositionally biased region" description="Polar residues" evidence="2">
    <location>
        <begin position="2640"/>
        <end position="2657"/>
    </location>
</feature>
<dbReference type="SMART" id="SM00194">
    <property type="entry name" value="PTPc"/>
    <property type="match status" value="1"/>
</dbReference>
<protein>
    <submittedName>
        <fullName evidence="7">Tyrosine-protein phosphatase non-receptor type 23</fullName>
    </submittedName>
</protein>
<dbReference type="PROSITE" id="PS50056">
    <property type="entry name" value="TYR_PHOSPHATASE_2"/>
    <property type="match status" value="1"/>
</dbReference>
<sequence>MAFVSWNCHGFRNKSSELKDIINSYKPACIALQETYIRDNDTVKIRDYSIFHNTSCSTRASGGVALVVANDIPSSCLHLNTNLQAVAVRMHIKSLITICSLYLPPHQTVHQTELDNLISQLPSPFLILGDLNGHSPLWGGTETNSRGQQIEQLLADHNICLLNNNEKTHFHLPTQTFHSIDLALCTPALLPFLNLTVDDNLHNSDHFPLIITDNRHNSANHYYSPKYVYNAADWQKFSSLADITSAIIDNCTVDEALENIISIIKTAADASIPLAKGTRRRQYKPWWNDLCQQAYKAQQKAWNTFRRYPTTANLIKFKKSKADSRRIQRQKIADTIASSLAQISSSRNYPDHFLAHKLKEEKTKLNFNTQSDLPYNNSFTLLEFQSCLSTVHNSAPGPDNIGYILIKHLTIESQTNILRLYNRIWQEQTFPTLWHQAIIIPILKPGKDATNPLNYRPIALTCCLCKLLERLVNRRLVHYLETNNIIHPHQSGFRKGRCTLDNLLSLETDIRLAFLQKKHLVAIFFDIEKAYDRTWRHGILSDLYAFGLRGNLPIFIRNFLRLRKFRVRVGFEFSDSYIQEEGVPQGSVLSVSLFIIKINNILHQLPSFVKGHLYVDDLYISCTGNHISFIEQELQTAVQKIKHWSDFNGFNFSASKSSGVHFCRKRGLHLDPEIEMDGRIIQIENQVRFLGILFDRKLTFLSHVKCLRKRCERALNILKVLSNTSWGADRLSLQRIYRATILSKLDYGSAIYGSARNSVLKKLDPIHHSALRLCSGAFRTSPTSSLYVDCYEPPLEIRRQMLSLHYYLRISSNTRHPCHGFQLRPFLHRLQQARPSSVPTFFTRMHNLMRDFNLHEVPISLQPSFLPPWKDSEFKYLNPFGSFDKSNTSDTIFQQLFADHRLRFHDFVPIYTDGSKLSSRVSFAVVFPKSVSAFTLLPFCSIFTAEITAVFHVLKQILKCPIGKYAIYTDSLSVLQALNSLHCKSHPLVFSVLDPYEKLISQGFSLVFCWVPSHVGIAGNEQADSNARSATHFSHEPVPVCDLKKHIKSCLQMKWQIHWDQELNNKLHSIKPIIENWSEDVNRKRSTILTRLRIGHTRFTHRHLLLDLLGVSKDVDVALKSTFALLADEEKKEQQHQETFGKRVASMLTTELKKECSKYEEAHKKAIESNNTLETAVNIHISNLAKLFLPLEELAKILPSGSSIKTPENQKAMDAFNHLVNKVDEMRKQRQYLEQQLRDSLMNDDITKTLVTLKKKEDLQQVFVEELKKHDGIVNYLDQNLSAQDNILCALTEANARYADTRKAMTEIKHQRQEMVNALINSFESYDDLISKAKKGLEFYKKLQTNVTRLLTRVRSVTKVQGEERSQIAEAELRKGPKMPVAPNVPPMQHVPKLKDYLPYMTKQGGTMSVTPGIFNAYPPQHPASQIIAEPVRQATLGGPSADAFDRKLKPVLKENIRPEDGMEVPSMGVRPTPVGSEQTSTPAMCTPTASYTQVGSLPYSAPQQVSGNTPVSTVLNSNYSTPYAPYQYPTSSAVSNSSIASAVPSSNATYSHSYVPNSQPTHSYTPPISNQNTVPASQYNAKPNFQPPTGSIPPQGTSNAPRFGMLPQNAIPSSPQSQVNTLQRPQFPSTAPVSNTLTHPGGAAPGPYQYPRDSAGIPNSQSTGYFPHTANTVPTSSVTSPPMPQTQMHPSQQGTMQVNPYASMPGYATLSSYGQKPVPEMNNYQPLSSAQNYQANTHLGLASVTASMDTRTSTFNSSLPYSANSSFIPSTQQRNVSPQVAPSSSAYGFPVNAPSQFYSQYQSQTSVNPPVQTSNSAVSSMPSSNTGYGVPTSYPYSSSYGNTPLPNQSGGYYSYIPQTTQHMPIPNAAYSGMNVPPASSAYSAAKLPAANSTYSATNVPVANVTYSTTNIPATNSSYSAAGIPATNIPNSQTSVPLASVNYVRQNMPTAGVPTNFPPAQVANQLPSSGSIPAATFATPTATVPSQSSSFSTHSAVHPSVGNTFNPQQAYQLPPNSVNQYAYPVSNAIPNNYGVPNVQCQVVTPQPSAVPPSQPLQPSSNVPNQPLQPSPSNVPNQPLQPSPSNVPSQPLQPSPTNVPSRPELKSPAPSADQLVVNENSHLNAIRDLITPPLETETTTSVDSTDKPVPQVLQPKVIDLKSIPQPKEKEPLKDPLDDSSVRSKFISEVEKYEKFVDGLVRKSLNGTTPLDQKWKEFIDTQDRESRKLSISVARCYPLKNRFPDVMPYDSNRVQLTSAKDDYINASYLKDVCLGSPVFIITQAPLPATFGDFWLMIWEQQVETLVCLLPDSEDVCLGSPVFIITQAPLPATFGDFWLMIWEQQVETLVCLLPDSELKNHVYFPKERGAVQSCGVFETTLQSYKEKNGFVERMINVTHVKNRISRVVVHLQYTHWPASGIPQTPGPLLQFVSDVLSYHKQQRNLMRPVAVHCSAGIGRSGCFCLITALVNEMNSGHGPRDVAVVATIVSQQRKFLIQDKEQLKFCYDTVLYYAQDLLMKRGILTNRASFDDKLPVSGSTSSHVRHPSEDFILGSGGLAKLQSGMEKLGLSSGQQNAESEITSTETVVTDSATVENGGGDTSENSQPTEDLTSSEPIDKKDEPASTPEPPKDNKINTEKPLPSITSLLDPSNFTLDSASSPAKRKITKENFAVSRGSLSTSSSDSADPLSQLDPLWSLKK</sequence>
<dbReference type="CDD" id="cd01650">
    <property type="entry name" value="RT_nLTR_like"/>
    <property type="match status" value="1"/>
</dbReference>
<dbReference type="Pfam" id="PF14529">
    <property type="entry name" value="Exo_endo_phos_2"/>
    <property type="match status" value="1"/>
</dbReference>
<dbReference type="InterPro" id="IPR002156">
    <property type="entry name" value="RNaseH_domain"/>
</dbReference>
<feature type="compositionally biased region" description="Basic and acidic residues" evidence="2">
    <location>
        <begin position="2613"/>
        <end position="2634"/>
    </location>
</feature>
<dbReference type="PRINTS" id="PR00700">
    <property type="entry name" value="PRTYPHPHTASE"/>
</dbReference>
<dbReference type="PROSITE" id="PS50879">
    <property type="entry name" value="RNASE_H_1"/>
    <property type="match status" value="1"/>
</dbReference>
<feature type="region of interest" description="Disordered" evidence="2">
    <location>
        <begin position="1803"/>
        <end position="1826"/>
    </location>
</feature>
<evidence type="ECO:0000259" key="4">
    <source>
        <dbReference type="PROSITE" id="PS50056"/>
    </source>
</evidence>
<evidence type="ECO:0000313" key="7">
    <source>
        <dbReference type="EMBL" id="GBL91457.1"/>
    </source>
</evidence>
<name>A0A4Y2BIB2_ARAVE</name>
<feature type="compositionally biased region" description="Low complexity" evidence="2">
    <location>
        <begin position="2128"/>
        <end position="2142"/>
    </location>
</feature>
<dbReference type="Gene3D" id="3.90.190.10">
    <property type="entry name" value="Protein tyrosine phosphatase superfamily"/>
    <property type="match status" value="2"/>
</dbReference>
<dbReference type="OrthoDB" id="6418540at2759"/>
<reference evidence="7 8" key="1">
    <citation type="journal article" date="2019" name="Sci. Rep.">
        <title>Orb-weaving spider Araneus ventricosus genome elucidates the spidroin gene catalogue.</title>
        <authorList>
            <person name="Kono N."/>
            <person name="Nakamura H."/>
            <person name="Ohtoshi R."/>
            <person name="Moran D.A.P."/>
            <person name="Shinohara A."/>
            <person name="Yoshida Y."/>
            <person name="Fujiwara M."/>
            <person name="Mori M."/>
            <person name="Tomita M."/>
            <person name="Arakawa K."/>
        </authorList>
    </citation>
    <scope>NUCLEOTIDE SEQUENCE [LARGE SCALE GENOMIC DNA]</scope>
</reference>
<dbReference type="Pfam" id="PF00075">
    <property type="entry name" value="RNase_H"/>
    <property type="match status" value="1"/>
</dbReference>
<dbReference type="GO" id="GO:0042575">
    <property type="term" value="C:DNA polymerase complex"/>
    <property type="evidence" value="ECO:0007669"/>
    <property type="project" value="UniProtKB-ARBA"/>
</dbReference>
<feature type="compositionally biased region" description="Low complexity" evidence="2">
    <location>
        <begin position="2575"/>
        <end position="2586"/>
    </location>
</feature>